<keyword evidence="2" id="KW-1185">Reference proteome</keyword>
<protein>
    <submittedName>
        <fullName evidence="1">Uncharacterized protein</fullName>
    </submittedName>
</protein>
<name>A0ABN8Z6V1_RANTA</name>
<dbReference type="EMBL" id="OX459939">
    <property type="protein sequence ID" value="CAI9169519.1"/>
    <property type="molecule type" value="Genomic_DNA"/>
</dbReference>
<gene>
    <name evidence="1" type="ORF">MRATA1EN1_LOCUS18481</name>
</gene>
<evidence type="ECO:0000313" key="1">
    <source>
        <dbReference type="EMBL" id="CAI9169519.1"/>
    </source>
</evidence>
<sequence>MWHLSLLGFPGGASGKKPTCQCRRHRDVGLTPVLVRSPGVENGNPLQYSFLENPMERGAWQATVHGVTMSQTQLSDYYFGASLVAQKVKNLQCGRFEFDLSIRKIHWRREFLLGEFCG</sequence>
<evidence type="ECO:0000313" key="2">
    <source>
        <dbReference type="Proteomes" id="UP001176941"/>
    </source>
</evidence>
<organism evidence="1 2">
    <name type="scientific">Rangifer tarandus platyrhynchus</name>
    <name type="common">Svalbard reindeer</name>
    <dbReference type="NCBI Taxonomy" id="3082113"/>
    <lineage>
        <taxon>Eukaryota</taxon>
        <taxon>Metazoa</taxon>
        <taxon>Chordata</taxon>
        <taxon>Craniata</taxon>
        <taxon>Vertebrata</taxon>
        <taxon>Euteleostomi</taxon>
        <taxon>Mammalia</taxon>
        <taxon>Eutheria</taxon>
        <taxon>Laurasiatheria</taxon>
        <taxon>Artiodactyla</taxon>
        <taxon>Ruminantia</taxon>
        <taxon>Pecora</taxon>
        <taxon>Cervidae</taxon>
        <taxon>Odocoileinae</taxon>
        <taxon>Rangifer</taxon>
    </lineage>
</organism>
<proteinExistence type="predicted"/>
<reference evidence="1" key="1">
    <citation type="submission" date="2023-04" db="EMBL/GenBank/DDBJ databases">
        <authorList>
            <consortium name="ELIXIR-Norway"/>
        </authorList>
    </citation>
    <scope>NUCLEOTIDE SEQUENCE [LARGE SCALE GENOMIC DNA]</scope>
</reference>
<dbReference type="Proteomes" id="UP001176941">
    <property type="component" value="Chromosome 3"/>
</dbReference>
<accession>A0ABN8Z6V1</accession>